<sequence>MGIRAGYYAMTTARKRATAGSGGGGRWAGGVAATNRALAAAFIDEQLYFVSAAQFWCKPPAQAMVVDRDRVHATSALRVHGPMSQFREFASAFRCPRGAPYHPPPGDRCELY</sequence>
<reference evidence="1" key="1">
    <citation type="submission" date="2019-11" db="EMBL/GenBank/DDBJ databases">
        <title>Nori genome reveals adaptations in red seaweeds to the harsh intertidal environment.</title>
        <authorList>
            <person name="Wang D."/>
            <person name="Mao Y."/>
        </authorList>
    </citation>
    <scope>NUCLEOTIDE SEQUENCE</scope>
    <source>
        <tissue evidence="1">Gametophyte</tissue>
    </source>
</reference>
<name>A0ACC3CE18_PYRYE</name>
<evidence type="ECO:0000313" key="1">
    <source>
        <dbReference type="EMBL" id="KAK1868241.1"/>
    </source>
</evidence>
<proteinExistence type="predicted"/>
<evidence type="ECO:0000313" key="2">
    <source>
        <dbReference type="Proteomes" id="UP000798662"/>
    </source>
</evidence>
<keyword evidence="2" id="KW-1185">Reference proteome</keyword>
<dbReference type="Proteomes" id="UP000798662">
    <property type="component" value="Chromosome 3"/>
</dbReference>
<organism evidence="1 2">
    <name type="scientific">Pyropia yezoensis</name>
    <name type="common">Susabi-nori</name>
    <name type="synonym">Porphyra yezoensis</name>
    <dbReference type="NCBI Taxonomy" id="2788"/>
    <lineage>
        <taxon>Eukaryota</taxon>
        <taxon>Rhodophyta</taxon>
        <taxon>Bangiophyceae</taxon>
        <taxon>Bangiales</taxon>
        <taxon>Bangiaceae</taxon>
        <taxon>Pyropia</taxon>
    </lineage>
</organism>
<protein>
    <submittedName>
        <fullName evidence="1">Uncharacterized protein</fullName>
    </submittedName>
</protein>
<comment type="caution">
    <text evidence="1">The sequence shown here is derived from an EMBL/GenBank/DDBJ whole genome shotgun (WGS) entry which is preliminary data.</text>
</comment>
<dbReference type="EMBL" id="CM020620">
    <property type="protein sequence ID" value="KAK1868241.1"/>
    <property type="molecule type" value="Genomic_DNA"/>
</dbReference>
<gene>
    <name evidence="1" type="ORF">I4F81_010735</name>
</gene>
<accession>A0ACC3CE18</accession>